<keyword evidence="4" id="KW-1003">Cell membrane</keyword>
<evidence type="ECO:0000313" key="10">
    <source>
        <dbReference type="EMBL" id="SVA56191.1"/>
    </source>
</evidence>
<evidence type="ECO:0000256" key="1">
    <source>
        <dbReference type="ARBA" id="ARBA00004141"/>
    </source>
</evidence>
<evidence type="ECO:0000256" key="5">
    <source>
        <dbReference type="ARBA" id="ARBA00022692"/>
    </source>
</evidence>
<feature type="transmembrane region" description="Helical" evidence="8">
    <location>
        <begin position="139"/>
        <end position="163"/>
    </location>
</feature>
<dbReference type="Gene3D" id="1.10.3720.10">
    <property type="entry name" value="MetI-like"/>
    <property type="match status" value="2"/>
</dbReference>
<feature type="transmembrane region" description="Helical" evidence="8">
    <location>
        <begin position="354"/>
        <end position="374"/>
    </location>
</feature>
<dbReference type="InterPro" id="IPR035906">
    <property type="entry name" value="MetI-like_sf"/>
</dbReference>
<organism evidence="10">
    <name type="scientific">marine metagenome</name>
    <dbReference type="NCBI Taxonomy" id="408172"/>
    <lineage>
        <taxon>unclassified sequences</taxon>
        <taxon>metagenomes</taxon>
        <taxon>ecological metagenomes</taxon>
    </lineage>
</organism>
<evidence type="ECO:0000256" key="3">
    <source>
        <dbReference type="ARBA" id="ARBA00022448"/>
    </source>
</evidence>
<dbReference type="GO" id="GO:0043190">
    <property type="term" value="C:ATP-binding cassette (ABC) transporter complex"/>
    <property type="evidence" value="ECO:0007669"/>
    <property type="project" value="TreeGrafter"/>
</dbReference>
<feature type="transmembrane region" description="Helical" evidence="8">
    <location>
        <begin position="475"/>
        <end position="508"/>
    </location>
</feature>
<dbReference type="AlphaFoldDB" id="A0A381WV86"/>
<feature type="transmembrane region" description="Helical" evidence="8">
    <location>
        <begin position="184"/>
        <end position="209"/>
    </location>
</feature>
<reference evidence="10" key="1">
    <citation type="submission" date="2018-05" db="EMBL/GenBank/DDBJ databases">
        <authorList>
            <person name="Lanie J.A."/>
            <person name="Ng W.-L."/>
            <person name="Kazmierczak K.M."/>
            <person name="Andrzejewski T.M."/>
            <person name="Davidsen T.M."/>
            <person name="Wayne K.J."/>
            <person name="Tettelin H."/>
            <person name="Glass J.I."/>
            <person name="Rusch D."/>
            <person name="Podicherti R."/>
            <person name="Tsui H.-C.T."/>
            <person name="Winkler M.E."/>
        </authorList>
    </citation>
    <scope>NUCLEOTIDE SEQUENCE</scope>
</reference>
<comment type="subcellular location">
    <subcellularLocation>
        <location evidence="2">Cell membrane</location>
    </subcellularLocation>
    <subcellularLocation>
        <location evidence="1">Membrane</location>
        <topology evidence="1">Multi-pass membrane protein</topology>
    </subcellularLocation>
</comment>
<gene>
    <name evidence="10" type="ORF">METZ01_LOCUS109045</name>
</gene>
<feature type="transmembrane region" description="Helical" evidence="8">
    <location>
        <begin position="263"/>
        <end position="282"/>
    </location>
</feature>
<dbReference type="EMBL" id="UINC01012932">
    <property type="protein sequence ID" value="SVA56191.1"/>
    <property type="molecule type" value="Genomic_DNA"/>
</dbReference>
<feature type="transmembrane region" description="Helical" evidence="8">
    <location>
        <begin position="514"/>
        <end position="541"/>
    </location>
</feature>
<dbReference type="Pfam" id="PF00528">
    <property type="entry name" value="BPD_transp_1"/>
    <property type="match status" value="2"/>
</dbReference>
<dbReference type="GO" id="GO:0015871">
    <property type="term" value="P:choline transport"/>
    <property type="evidence" value="ECO:0007669"/>
    <property type="project" value="TreeGrafter"/>
</dbReference>
<evidence type="ECO:0000256" key="2">
    <source>
        <dbReference type="ARBA" id="ARBA00004236"/>
    </source>
</evidence>
<dbReference type="GO" id="GO:0015226">
    <property type="term" value="F:carnitine transmembrane transporter activity"/>
    <property type="evidence" value="ECO:0007669"/>
    <property type="project" value="TreeGrafter"/>
</dbReference>
<feature type="transmembrane region" description="Helical" evidence="8">
    <location>
        <begin position="16"/>
        <end position="37"/>
    </location>
</feature>
<protein>
    <recommendedName>
        <fullName evidence="9">ABC transmembrane type-1 domain-containing protein</fullName>
    </recommendedName>
</protein>
<evidence type="ECO:0000256" key="8">
    <source>
        <dbReference type="SAM" id="Phobius"/>
    </source>
</evidence>
<feature type="domain" description="ABC transmembrane type-1" evidence="9">
    <location>
        <begin position="136"/>
        <end position="315"/>
    </location>
</feature>
<evidence type="ECO:0000256" key="4">
    <source>
        <dbReference type="ARBA" id="ARBA00022475"/>
    </source>
</evidence>
<proteinExistence type="predicted"/>
<keyword evidence="3" id="KW-0813">Transport</keyword>
<feature type="transmembrane region" description="Helical" evidence="8">
    <location>
        <begin position="674"/>
        <end position="694"/>
    </location>
</feature>
<dbReference type="PROSITE" id="PS50928">
    <property type="entry name" value="ABC_TM1"/>
    <property type="match status" value="2"/>
</dbReference>
<dbReference type="PANTHER" id="PTHR47737:SF1">
    <property type="entry name" value="GLYCINE BETAINE_PROLINE BETAINE TRANSPORT SYSTEM PERMEASE PROTEIN PROW"/>
    <property type="match status" value="1"/>
</dbReference>
<feature type="transmembrane region" description="Helical" evidence="8">
    <location>
        <begin position="630"/>
        <end position="654"/>
    </location>
</feature>
<sequence length="706" mass="77902">MAFFSDLKQGVSENRFGYLLMPLFIFFGFAISFWLLFQSGEVSNFPEAATSVFTFSSWVNEGEDYLKEHYRWVTRLIASYVNGGYSALENFLVDSSWLFVVSLLIIPSLAAGGLRLALFVLFGIFFWGLVGMWESAMETLALMGLSVFLSVIVGVFLGVMCALSDRIESSMKPVLDTMQVMPAFVYLIPAMFFFGIGGAPAILATMIYAMPPMIRLTNLGIRQVPNETIESATAFGSSKTQILFKVQAPLALPSIMMGINQTIMMALALVVLATFIGAQGLGSEIWMAIRKLDVGHAAEGGLCVLFMAIMFDRFGKAVSKEPVTLPADSQKFYFLPQAWEIYSSARLFEKPLGYIHSIIRFIFSSIVGIFAYLIEKFISLANLDLAKATSQFINLHYFFITGVLILIGINIFDVYGAGIGTFPETWTISIREPIEETVYWLTVNPTFISITKGLKAMVYLYLLHPLDIYLTHIPWWYTMGVFVIISWATVGIRFAIVSALLLLFIGAVDMWYEAMITLSSVLVAVLLCFIIGVPVGILASYSKRFEKINEVILDAMQTLPYFVYLIPVLMFFGGGIVSAVLATIIYSIPPIIRLTVLGLSQVSVTYSEVSTAFGGTTMQTLRKVKFPMAVPSLVMGFNQTVMMAFAMQIVTPLIGGKGLGREVFHGLGRSDTGVALAAGIGICLLAIIIDRISLAWTRKQREALGL</sequence>
<dbReference type="PANTHER" id="PTHR47737">
    <property type="entry name" value="GLYCINE BETAINE/PROLINE BETAINE TRANSPORT SYSTEM PERMEASE PROTEIN PROW"/>
    <property type="match status" value="1"/>
</dbReference>
<keyword evidence="5 8" id="KW-0812">Transmembrane</keyword>
<dbReference type="FunFam" id="1.10.3720.10:FF:000001">
    <property type="entry name" value="Glycine betaine ABC transporter, permease"/>
    <property type="match status" value="2"/>
</dbReference>
<dbReference type="GO" id="GO:0005275">
    <property type="term" value="F:amine transmembrane transporter activity"/>
    <property type="evidence" value="ECO:0007669"/>
    <property type="project" value="TreeGrafter"/>
</dbReference>
<keyword evidence="6 8" id="KW-1133">Transmembrane helix</keyword>
<evidence type="ECO:0000256" key="7">
    <source>
        <dbReference type="ARBA" id="ARBA00023136"/>
    </source>
</evidence>
<dbReference type="CDD" id="cd06261">
    <property type="entry name" value="TM_PBP2"/>
    <property type="match status" value="2"/>
</dbReference>
<evidence type="ECO:0000259" key="9">
    <source>
        <dbReference type="PROSITE" id="PS50928"/>
    </source>
</evidence>
<feature type="transmembrane region" description="Helical" evidence="8">
    <location>
        <begin position="395"/>
        <end position="418"/>
    </location>
</feature>
<dbReference type="InterPro" id="IPR000515">
    <property type="entry name" value="MetI-like"/>
</dbReference>
<feature type="transmembrane region" description="Helical" evidence="8">
    <location>
        <begin position="561"/>
        <end position="585"/>
    </location>
</feature>
<evidence type="ECO:0000256" key="6">
    <source>
        <dbReference type="ARBA" id="ARBA00022989"/>
    </source>
</evidence>
<feature type="transmembrane region" description="Helical" evidence="8">
    <location>
        <begin position="294"/>
        <end position="311"/>
    </location>
</feature>
<dbReference type="GO" id="GO:0031460">
    <property type="term" value="P:glycine betaine transport"/>
    <property type="evidence" value="ECO:0007669"/>
    <property type="project" value="TreeGrafter"/>
</dbReference>
<accession>A0A381WV86</accession>
<dbReference type="SUPFAM" id="SSF161098">
    <property type="entry name" value="MetI-like"/>
    <property type="match status" value="2"/>
</dbReference>
<feature type="domain" description="ABC transmembrane type-1" evidence="9">
    <location>
        <begin position="514"/>
        <end position="693"/>
    </location>
</feature>
<feature type="transmembrane region" description="Helical" evidence="8">
    <location>
        <begin position="91"/>
        <end position="109"/>
    </location>
</feature>
<feature type="transmembrane region" description="Helical" evidence="8">
    <location>
        <begin position="591"/>
        <end position="609"/>
    </location>
</feature>
<name>A0A381WV86_9ZZZZ</name>
<keyword evidence="7 8" id="KW-0472">Membrane</keyword>